<proteinExistence type="predicted"/>
<comment type="caution">
    <text evidence="2">The sequence shown here is derived from an EMBL/GenBank/DDBJ whole genome shotgun (WGS) entry which is preliminary data.</text>
</comment>
<evidence type="ECO:0000256" key="1">
    <source>
        <dbReference type="SAM" id="MobiDB-lite"/>
    </source>
</evidence>
<reference evidence="2" key="1">
    <citation type="submission" date="2022-01" db="EMBL/GenBank/DDBJ databases">
        <title>Colwellia maritima, isolated from seawater.</title>
        <authorList>
            <person name="Kristyanto S."/>
            <person name="Jung J."/>
            <person name="Jeon C.O."/>
        </authorList>
    </citation>
    <scope>NUCLEOTIDE SEQUENCE</scope>
    <source>
        <strain evidence="2">MSW7</strain>
    </source>
</reference>
<evidence type="ECO:0000313" key="2">
    <source>
        <dbReference type="EMBL" id="MCI2285745.1"/>
    </source>
</evidence>
<name>A0ABS9X678_9GAMM</name>
<feature type="compositionally biased region" description="Basic and acidic residues" evidence="1">
    <location>
        <begin position="92"/>
        <end position="126"/>
    </location>
</feature>
<protein>
    <submittedName>
        <fullName evidence="2">YebG family protein</fullName>
    </submittedName>
</protein>
<dbReference type="InterPro" id="IPR009813">
    <property type="entry name" value="Uncharacterised_YebG"/>
</dbReference>
<dbReference type="Pfam" id="PF07130">
    <property type="entry name" value="YebG"/>
    <property type="match status" value="1"/>
</dbReference>
<gene>
    <name evidence="2" type="ORF">L3081_23155</name>
</gene>
<accession>A0ABS9X678</accession>
<keyword evidence="3" id="KW-1185">Reference proteome</keyword>
<organism evidence="2 3">
    <name type="scientific">Colwellia maritima</name>
    <dbReference type="NCBI Taxonomy" id="2912588"/>
    <lineage>
        <taxon>Bacteria</taxon>
        <taxon>Pseudomonadati</taxon>
        <taxon>Pseudomonadota</taxon>
        <taxon>Gammaproteobacteria</taxon>
        <taxon>Alteromonadales</taxon>
        <taxon>Colwelliaceae</taxon>
        <taxon>Colwellia</taxon>
    </lineage>
</organism>
<dbReference type="Proteomes" id="UP001139646">
    <property type="component" value="Unassembled WGS sequence"/>
</dbReference>
<sequence length="133" mass="14568">MAVESRFVVIRHGVEAQTFMDKKSADEYDKMLDMADNLADVFAQSPIELSESASEELSIYLAQHREDVLVALLAKKPTSKAPTKKAVKSVKKTPEKTTDKAAEKVAEKVAEKGTEKGTEKDLEPKSAKLSKAS</sequence>
<evidence type="ECO:0000313" key="3">
    <source>
        <dbReference type="Proteomes" id="UP001139646"/>
    </source>
</evidence>
<dbReference type="RefSeq" id="WP_242288629.1">
    <property type="nucleotide sequence ID" value="NZ_JAKKSL010000006.1"/>
</dbReference>
<dbReference type="EMBL" id="JAKKSL010000006">
    <property type="protein sequence ID" value="MCI2285745.1"/>
    <property type="molecule type" value="Genomic_DNA"/>
</dbReference>
<feature type="compositionally biased region" description="Basic residues" evidence="1">
    <location>
        <begin position="82"/>
        <end position="91"/>
    </location>
</feature>
<feature type="region of interest" description="Disordered" evidence="1">
    <location>
        <begin position="78"/>
        <end position="133"/>
    </location>
</feature>